<keyword evidence="12 18" id="KW-1015">Disulfide bond</keyword>
<evidence type="ECO:0000256" key="3">
    <source>
        <dbReference type="ARBA" id="ARBA00007447"/>
    </source>
</evidence>
<dbReference type="Proteomes" id="UP000549394">
    <property type="component" value="Unassembled WGS sequence"/>
</dbReference>
<dbReference type="Pfam" id="PF00026">
    <property type="entry name" value="Asp"/>
    <property type="match status" value="1"/>
</dbReference>
<gene>
    <name evidence="22" type="ORF">DGYR_LOCUS4004</name>
</gene>
<proteinExistence type="inferred from homology"/>
<feature type="chain" id="PRO_5029746808" description="2-hydroxyacyl-CoA lyase 2" evidence="20">
    <location>
        <begin position="18"/>
        <end position="1015"/>
    </location>
</feature>
<keyword evidence="23" id="KW-1185">Reference proteome</keyword>
<evidence type="ECO:0000256" key="15">
    <source>
        <dbReference type="ARBA" id="ARBA00048738"/>
    </source>
</evidence>
<dbReference type="SUPFAM" id="SSF52518">
    <property type="entry name" value="Thiamin diphosphate-binding fold (THDP-binding)"/>
    <property type="match status" value="2"/>
</dbReference>
<dbReference type="InterPro" id="IPR029061">
    <property type="entry name" value="THDP-binding"/>
</dbReference>
<dbReference type="InterPro" id="IPR029035">
    <property type="entry name" value="DHS-like_NAD/FAD-binding_dom"/>
</dbReference>
<evidence type="ECO:0000256" key="5">
    <source>
        <dbReference type="ARBA" id="ARBA00018936"/>
    </source>
</evidence>
<evidence type="ECO:0000256" key="12">
    <source>
        <dbReference type="ARBA" id="ARBA00023157"/>
    </source>
</evidence>
<dbReference type="Gene3D" id="3.40.50.970">
    <property type="match status" value="2"/>
</dbReference>
<dbReference type="InterPro" id="IPR045229">
    <property type="entry name" value="TPP_enz"/>
</dbReference>
<comment type="cofactor">
    <cofactor evidence="1">
        <name>Mg(2+)</name>
        <dbReference type="ChEBI" id="CHEBI:18420"/>
    </cofactor>
</comment>
<feature type="active site" evidence="17">
    <location>
        <position position="277"/>
    </location>
</feature>
<dbReference type="PROSITE" id="PS00141">
    <property type="entry name" value="ASP_PROTEASE"/>
    <property type="match status" value="2"/>
</dbReference>
<dbReference type="GO" id="GO:0004190">
    <property type="term" value="F:aspartic-type endopeptidase activity"/>
    <property type="evidence" value="ECO:0007669"/>
    <property type="project" value="UniProtKB-KW"/>
</dbReference>
<evidence type="ECO:0000256" key="16">
    <source>
        <dbReference type="ARBA" id="ARBA00048767"/>
    </source>
</evidence>
<dbReference type="GO" id="GO:0050660">
    <property type="term" value="F:flavin adenine dinucleotide binding"/>
    <property type="evidence" value="ECO:0007669"/>
    <property type="project" value="TreeGrafter"/>
</dbReference>
<dbReference type="FunFam" id="2.40.70.10:FF:000002">
    <property type="entry name" value="Vacuolar aspartic proteinase"/>
    <property type="match status" value="1"/>
</dbReference>
<dbReference type="PRINTS" id="PR00792">
    <property type="entry name" value="PEPSIN"/>
</dbReference>
<evidence type="ECO:0000256" key="10">
    <source>
        <dbReference type="ARBA" id="ARBA00022801"/>
    </source>
</evidence>
<dbReference type="InterPro" id="IPR033121">
    <property type="entry name" value="PEPTIDASE_A1"/>
</dbReference>
<evidence type="ECO:0000256" key="17">
    <source>
        <dbReference type="PIRSR" id="PIRSR601461-1"/>
    </source>
</evidence>
<evidence type="ECO:0000256" key="18">
    <source>
        <dbReference type="PIRSR" id="PIRSR601461-2"/>
    </source>
</evidence>
<dbReference type="FunFam" id="2.40.70.10:FF:000009">
    <property type="entry name" value="Aspartic proteinase A1"/>
    <property type="match status" value="1"/>
</dbReference>
<evidence type="ECO:0000256" key="2">
    <source>
        <dbReference type="ARBA" id="ARBA00001964"/>
    </source>
</evidence>
<keyword evidence="9 19" id="KW-0064">Aspartyl protease</keyword>
<comment type="catalytic activity">
    <reaction evidence="16">
        <text>(2R)-hydroxyhexadecanoyl-CoA = pentadecanal + formyl-CoA</text>
        <dbReference type="Rhea" id="RHEA:55212"/>
        <dbReference type="ChEBI" id="CHEBI:17302"/>
        <dbReference type="ChEBI" id="CHEBI:57376"/>
        <dbReference type="ChEBI" id="CHEBI:138654"/>
    </reaction>
    <physiologicalReaction direction="left-to-right" evidence="16">
        <dbReference type="Rhea" id="RHEA:55213"/>
    </physiologicalReaction>
</comment>
<feature type="active site" evidence="17">
    <location>
        <position position="89"/>
    </location>
</feature>
<comment type="catalytic activity">
    <reaction evidence="15">
        <text>2-hydroxyoctadecanoyl-CoA = heptadecanal + formyl-CoA</text>
        <dbReference type="Rhea" id="RHEA:55196"/>
        <dbReference type="ChEBI" id="CHEBI:57376"/>
        <dbReference type="ChEBI" id="CHEBI:74116"/>
        <dbReference type="ChEBI" id="CHEBI:138631"/>
    </reaction>
    <physiologicalReaction direction="left-to-right" evidence="15">
        <dbReference type="Rhea" id="RHEA:55197"/>
    </physiologicalReaction>
</comment>
<evidence type="ECO:0000256" key="4">
    <source>
        <dbReference type="ARBA" id="ARBA00007812"/>
    </source>
</evidence>
<evidence type="ECO:0000256" key="7">
    <source>
        <dbReference type="ARBA" id="ARBA00022723"/>
    </source>
</evidence>
<name>A0A7I8VG21_9ANNE</name>
<keyword evidence="6 19" id="KW-0645">Protease</keyword>
<dbReference type="InterPro" id="IPR012001">
    <property type="entry name" value="Thiamin_PyroP_enz_TPP-bd_dom"/>
</dbReference>
<dbReference type="SUPFAM" id="SSF52467">
    <property type="entry name" value="DHS-like NAD/FAD-binding domain"/>
    <property type="match status" value="1"/>
</dbReference>
<dbReference type="GO" id="GO:0000287">
    <property type="term" value="F:magnesium ion binding"/>
    <property type="evidence" value="ECO:0007669"/>
    <property type="project" value="InterPro"/>
</dbReference>
<dbReference type="InterPro" id="IPR021109">
    <property type="entry name" value="Peptidase_aspartic_dom_sf"/>
</dbReference>
<dbReference type="EMBL" id="CAJFCJ010000006">
    <property type="protein sequence ID" value="CAD5115251.1"/>
    <property type="molecule type" value="Genomic_DNA"/>
</dbReference>
<dbReference type="GO" id="GO:0005948">
    <property type="term" value="C:acetolactate synthase complex"/>
    <property type="evidence" value="ECO:0007669"/>
    <property type="project" value="TreeGrafter"/>
</dbReference>
<dbReference type="GO" id="GO:0030976">
    <property type="term" value="F:thiamine pyrophosphate binding"/>
    <property type="evidence" value="ECO:0007669"/>
    <property type="project" value="InterPro"/>
</dbReference>
<evidence type="ECO:0000256" key="13">
    <source>
        <dbReference type="ARBA" id="ARBA00023180"/>
    </source>
</evidence>
<feature type="domain" description="Peptidase A1" evidence="21">
    <location>
        <begin position="71"/>
        <end position="389"/>
    </location>
</feature>
<evidence type="ECO:0000256" key="20">
    <source>
        <dbReference type="SAM" id="SignalP"/>
    </source>
</evidence>
<protein>
    <recommendedName>
        <fullName evidence="5">2-hydroxyacyl-CoA lyase 2</fullName>
    </recommendedName>
    <alternativeName>
        <fullName evidence="14">IlvB-like protein</fullName>
    </alternativeName>
</protein>
<feature type="disulfide bond" evidence="18">
    <location>
        <begin position="311"/>
        <end position="348"/>
    </location>
</feature>
<comment type="similarity">
    <text evidence="3 19">Belongs to the peptidase A1 family.</text>
</comment>
<evidence type="ECO:0000256" key="8">
    <source>
        <dbReference type="ARBA" id="ARBA00022729"/>
    </source>
</evidence>
<evidence type="ECO:0000313" key="22">
    <source>
        <dbReference type="EMBL" id="CAD5115251.1"/>
    </source>
</evidence>
<keyword evidence="7" id="KW-0479">Metal-binding</keyword>
<comment type="caution">
    <text evidence="22">The sequence shown here is derived from an EMBL/GenBank/DDBJ whole genome shotgun (WGS) entry which is preliminary data.</text>
</comment>
<dbReference type="InterPro" id="IPR011766">
    <property type="entry name" value="TPP_enzyme_TPP-bd"/>
</dbReference>
<evidence type="ECO:0000256" key="14">
    <source>
        <dbReference type="ARBA" id="ARBA00030510"/>
    </source>
</evidence>
<evidence type="ECO:0000256" key="6">
    <source>
        <dbReference type="ARBA" id="ARBA00022670"/>
    </source>
</evidence>
<sequence>MQLFFLTLLMVIAACYSAEIKRVQLHRFRSARRRFQEVGTNSQGLKDIYWNRFAVGNGVPEPLSNYLDAQYYGEISIGTPPQNFKVVFDTGSSNLWVPSKKCHLSNIACLLHNKYDSTKSSTYQKNGTKFAIQYGSGSLSGFLSDDTVTVNGLKVKNQVFAEALSEPGMAFVAAKFDGILGLGYKTISVDGVLPVFYSMVQQKVVDEPVFSFYLNRNPDSKVGGELLFGGTDPKYYTGNFTNLPVTRQGYWQFKMDGIKIGGESSEACVGGCQAIADTGTSLIAGPTAEVAKIQKAIGATPLAAGEYTIDCSKISSLPTISFILAGREFVLQGKDYVLEISKLGQTICLSGFMGMDIPPPAGPLWILGDVFIGRYYTKFDLGSNSVGFAKTSGMAQEFNIDSVPTWILGDAYLMNFYTTFDMGKNEVDIKSPRHGGELVAEVLKSHGVKFIFTLVGGHISPILVASEKKGIKIVDVRHEASSVFAADAVARLSGTVGVAAVTAGPGLTNTVTAIKNAQMAESPILLIGGAAAGILKGRGALQDIDQMVLFKPLCKYTATIRSCREIIPTLKKALQEAQSGVPGPVFVEFPIDTLYPCELVKREIGAKDGGSAKGLFQKIAAWYLDVYMRNIFSGAWEKRDVSPLPVYQPKADSQLIEKAAEIVRNSKKPVILLGSQATLPPVPADDLRRSLEAMGIPCFLGGMTRGLLGRNNPIHIRQRRRDALAEADVVIMAGAVADFRLSYGRVLKRKSKIIAINRSKEQLFKNTDMFWKPTIGAVSDVGTFMVGLQRRLSGYRADESWASTLKARDTEKETANEKKGMEETQKHLNPINVLHRIENLLPDNAILVADGGDFVGTAAYIVRPRAPLTWLDPGAFGTLGVGGGFALGAKLVRPDAEVWIIYGDGSLGYSVAEMDTYTRFKTPVICLVGNDACWSQIAREQVPMFKSSVACDLEYSAYERVADGYGGKGYKIDRTNVDKLEEIIKEVQENSKNGKSSLLNVLIGKTNFREGSISV</sequence>
<dbReference type="Pfam" id="PF02776">
    <property type="entry name" value="TPP_enzyme_N"/>
    <property type="match status" value="1"/>
</dbReference>
<keyword evidence="10 19" id="KW-0378">Hydrolase</keyword>
<dbReference type="Pfam" id="PF02775">
    <property type="entry name" value="TPP_enzyme_C"/>
    <property type="match status" value="1"/>
</dbReference>
<dbReference type="InterPro" id="IPR000399">
    <property type="entry name" value="TPP-bd_CS"/>
</dbReference>
<accession>A0A7I8VG21</accession>
<keyword evidence="11" id="KW-0786">Thiamine pyrophosphate</keyword>
<reference evidence="22 23" key="1">
    <citation type="submission" date="2020-08" db="EMBL/GenBank/DDBJ databases">
        <authorList>
            <person name="Hejnol A."/>
        </authorList>
    </citation>
    <scope>NUCLEOTIDE SEQUENCE [LARGE SCALE GENOMIC DNA]</scope>
</reference>
<dbReference type="CDD" id="cd02004">
    <property type="entry name" value="TPP_BZL_OCoD_HPCL"/>
    <property type="match status" value="1"/>
</dbReference>
<evidence type="ECO:0000313" key="23">
    <source>
        <dbReference type="Proteomes" id="UP000549394"/>
    </source>
</evidence>
<dbReference type="FunFam" id="3.40.50.970:FF:000007">
    <property type="entry name" value="Acetolactate synthase"/>
    <property type="match status" value="1"/>
</dbReference>
<dbReference type="Pfam" id="PF00205">
    <property type="entry name" value="TPP_enzyme_M"/>
    <property type="match status" value="1"/>
</dbReference>
<keyword evidence="8 20" id="KW-0732">Signal</keyword>
<feature type="disulfide bond" evidence="18">
    <location>
        <begin position="102"/>
        <end position="109"/>
    </location>
</feature>
<evidence type="ECO:0000256" key="9">
    <source>
        <dbReference type="ARBA" id="ARBA00022750"/>
    </source>
</evidence>
<dbReference type="SUPFAM" id="SSF50630">
    <property type="entry name" value="Acid proteases"/>
    <property type="match status" value="1"/>
</dbReference>
<dbReference type="OrthoDB" id="16262at2759"/>
<dbReference type="PANTHER" id="PTHR18968">
    <property type="entry name" value="THIAMINE PYROPHOSPHATE ENZYMES"/>
    <property type="match status" value="1"/>
</dbReference>
<evidence type="ECO:0000256" key="1">
    <source>
        <dbReference type="ARBA" id="ARBA00001946"/>
    </source>
</evidence>
<dbReference type="Gene3D" id="3.40.50.1220">
    <property type="entry name" value="TPP-binding domain"/>
    <property type="match status" value="1"/>
</dbReference>
<dbReference type="InterPro" id="IPR012000">
    <property type="entry name" value="Thiamin_PyroP_enz_cen_dom"/>
</dbReference>
<dbReference type="Gene3D" id="2.40.70.10">
    <property type="entry name" value="Acid Proteases"/>
    <property type="match status" value="3"/>
</dbReference>
<feature type="signal peptide" evidence="20">
    <location>
        <begin position="1"/>
        <end position="17"/>
    </location>
</feature>
<dbReference type="InterPro" id="IPR001461">
    <property type="entry name" value="Aspartic_peptidase_A1"/>
</dbReference>
<dbReference type="CDD" id="cd07035">
    <property type="entry name" value="TPP_PYR_POX_like"/>
    <property type="match status" value="1"/>
</dbReference>
<dbReference type="GO" id="GO:0006508">
    <property type="term" value="P:proteolysis"/>
    <property type="evidence" value="ECO:0007669"/>
    <property type="project" value="UniProtKB-KW"/>
</dbReference>
<dbReference type="GO" id="GO:0009099">
    <property type="term" value="P:L-valine biosynthetic process"/>
    <property type="evidence" value="ECO:0007669"/>
    <property type="project" value="TreeGrafter"/>
</dbReference>
<dbReference type="GO" id="GO:0003984">
    <property type="term" value="F:acetolactate synthase activity"/>
    <property type="evidence" value="ECO:0007669"/>
    <property type="project" value="TreeGrafter"/>
</dbReference>
<dbReference type="PROSITE" id="PS00187">
    <property type="entry name" value="TPP_ENZYMES"/>
    <property type="match status" value="1"/>
</dbReference>
<keyword evidence="13" id="KW-0325">Glycoprotein</keyword>
<dbReference type="Gene3D" id="2.60.40.1960">
    <property type="match status" value="1"/>
</dbReference>
<dbReference type="FunFam" id="2.60.40.1960:FF:000001">
    <property type="entry name" value="Cathepsin D"/>
    <property type="match status" value="1"/>
</dbReference>
<dbReference type="PANTHER" id="PTHR18968:SF166">
    <property type="entry name" value="2-HYDROXYACYL-COA LYASE 2"/>
    <property type="match status" value="1"/>
</dbReference>
<organism evidence="22 23">
    <name type="scientific">Dimorphilus gyrociliatus</name>
    <dbReference type="NCBI Taxonomy" id="2664684"/>
    <lineage>
        <taxon>Eukaryota</taxon>
        <taxon>Metazoa</taxon>
        <taxon>Spiralia</taxon>
        <taxon>Lophotrochozoa</taxon>
        <taxon>Annelida</taxon>
        <taxon>Polychaeta</taxon>
        <taxon>Polychaeta incertae sedis</taxon>
        <taxon>Dinophilidae</taxon>
        <taxon>Dimorphilus</taxon>
    </lineage>
</organism>
<dbReference type="AlphaFoldDB" id="A0A7I8VG21"/>
<evidence type="ECO:0000256" key="11">
    <source>
        <dbReference type="ARBA" id="ARBA00023052"/>
    </source>
</evidence>
<comment type="cofactor">
    <cofactor evidence="2">
        <name>thiamine diphosphate</name>
        <dbReference type="ChEBI" id="CHEBI:58937"/>
    </cofactor>
</comment>
<comment type="similarity">
    <text evidence="4">Belongs to the TPP enzyme family.</text>
</comment>
<dbReference type="InterPro" id="IPR001969">
    <property type="entry name" value="Aspartic_peptidase_AS"/>
</dbReference>
<evidence type="ECO:0000256" key="19">
    <source>
        <dbReference type="RuleBase" id="RU000454"/>
    </source>
</evidence>
<dbReference type="GO" id="GO:0009097">
    <property type="term" value="P:isoleucine biosynthetic process"/>
    <property type="evidence" value="ECO:0007669"/>
    <property type="project" value="TreeGrafter"/>
</dbReference>
<dbReference type="PROSITE" id="PS51767">
    <property type="entry name" value="PEPTIDASE_A1"/>
    <property type="match status" value="1"/>
</dbReference>
<evidence type="ECO:0000259" key="21">
    <source>
        <dbReference type="PROSITE" id="PS51767"/>
    </source>
</evidence>